<dbReference type="EMBL" id="BTGU01000011">
    <property type="protein sequence ID" value="GMN40769.1"/>
    <property type="molecule type" value="Genomic_DNA"/>
</dbReference>
<evidence type="ECO:0000313" key="2">
    <source>
        <dbReference type="EMBL" id="GMN40769.1"/>
    </source>
</evidence>
<dbReference type="AlphaFoldDB" id="A0AA87ZP74"/>
<feature type="compositionally biased region" description="Basic and acidic residues" evidence="1">
    <location>
        <begin position="130"/>
        <end position="146"/>
    </location>
</feature>
<evidence type="ECO:0000256" key="1">
    <source>
        <dbReference type="SAM" id="MobiDB-lite"/>
    </source>
</evidence>
<feature type="compositionally biased region" description="Basic and acidic residues" evidence="1">
    <location>
        <begin position="20"/>
        <end position="35"/>
    </location>
</feature>
<organism evidence="2 3">
    <name type="scientific">Ficus carica</name>
    <name type="common">Common fig</name>
    <dbReference type="NCBI Taxonomy" id="3494"/>
    <lineage>
        <taxon>Eukaryota</taxon>
        <taxon>Viridiplantae</taxon>
        <taxon>Streptophyta</taxon>
        <taxon>Embryophyta</taxon>
        <taxon>Tracheophyta</taxon>
        <taxon>Spermatophyta</taxon>
        <taxon>Magnoliopsida</taxon>
        <taxon>eudicotyledons</taxon>
        <taxon>Gunneridae</taxon>
        <taxon>Pentapetalae</taxon>
        <taxon>rosids</taxon>
        <taxon>fabids</taxon>
        <taxon>Rosales</taxon>
        <taxon>Moraceae</taxon>
        <taxon>Ficeae</taxon>
        <taxon>Ficus</taxon>
    </lineage>
</organism>
<name>A0AA87ZP74_FICCA</name>
<reference evidence="2" key="1">
    <citation type="submission" date="2023-07" db="EMBL/GenBank/DDBJ databases">
        <title>draft genome sequence of fig (Ficus carica).</title>
        <authorList>
            <person name="Takahashi T."/>
            <person name="Nishimura K."/>
        </authorList>
    </citation>
    <scope>NUCLEOTIDE SEQUENCE</scope>
</reference>
<feature type="region of interest" description="Disordered" evidence="1">
    <location>
        <begin position="62"/>
        <end position="146"/>
    </location>
</feature>
<gene>
    <name evidence="2" type="ORF">TIFTF001_009993</name>
</gene>
<dbReference type="Proteomes" id="UP001187192">
    <property type="component" value="Unassembled WGS sequence"/>
</dbReference>
<feature type="compositionally biased region" description="Polar residues" evidence="1">
    <location>
        <begin position="100"/>
        <end position="109"/>
    </location>
</feature>
<comment type="caution">
    <text evidence="2">The sequence shown here is derived from an EMBL/GenBank/DDBJ whole genome shotgun (WGS) entry which is preliminary data.</text>
</comment>
<feature type="region of interest" description="Disordered" evidence="1">
    <location>
        <begin position="1"/>
        <end position="40"/>
    </location>
</feature>
<keyword evidence="3" id="KW-1185">Reference proteome</keyword>
<sequence>MEPPQKNNPPLKQDTTGPAKEGRSVGDVGGRRLLAEEGSPASFLCREIRMSSSPVVASIAHPYRSAEGRGSGEPVTSPAKEGSSEVAESPAFGLRRSHPTPASTPTSAAHSPIPQSPTSFSDLPSARRPYGHDDPTHRRDPTHTRV</sequence>
<evidence type="ECO:0000313" key="3">
    <source>
        <dbReference type="Proteomes" id="UP001187192"/>
    </source>
</evidence>
<protein>
    <submittedName>
        <fullName evidence="2">Uncharacterized protein</fullName>
    </submittedName>
</protein>
<proteinExistence type="predicted"/>
<accession>A0AA87ZP74</accession>